<organism evidence="2 3">
    <name type="scientific">Phytophthora rubi</name>
    <dbReference type="NCBI Taxonomy" id="129364"/>
    <lineage>
        <taxon>Eukaryota</taxon>
        <taxon>Sar</taxon>
        <taxon>Stramenopiles</taxon>
        <taxon>Oomycota</taxon>
        <taxon>Peronosporomycetes</taxon>
        <taxon>Peronosporales</taxon>
        <taxon>Peronosporaceae</taxon>
        <taxon>Phytophthora</taxon>
    </lineage>
</organism>
<name>A0A6A4CZ73_9STRA</name>
<keyword evidence="1" id="KW-1133">Transmembrane helix</keyword>
<feature type="transmembrane region" description="Helical" evidence="1">
    <location>
        <begin position="85"/>
        <end position="105"/>
    </location>
</feature>
<proteinExistence type="predicted"/>
<comment type="caution">
    <text evidence="2">The sequence shown here is derived from an EMBL/GenBank/DDBJ whole genome shotgun (WGS) entry which is preliminary data.</text>
</comment>
<evidence type="ECO:0000256" key="1">
    <source>
        <dbReference type="SAM" id="Phobius"/>
    </source>
</evidence>
<keyword evidence="3" id="KW-1185">Reference proteome</keyword>
<reference evidence="2 3" key="1">
    <citation type="submission" date="2018-08" db="EMBL/GenBank/DDBJ databases">
        <title>Genomic investigation of the strawberry pathogen Phytophthora fragariae indicates pathogenicity is determined by transcriptional variation in three key races.</title>
        <authorList>
            <person name="Adams T.M."/>
            <person name="Armitage A.D."/>
            <person name="Sobczyk M.K."/>
            <person name="Bates H.J."/>
            <person name="Dunwell J.M."/>
            <person name="Nellist C.F."/>
            <person name="Harrison R.J."/>
        </authorList>
    </citation>
    <scope>NUCLEOTIDE SEQUENCE [LARGE SCALE GENOMIC DNA]</scope>
    <source>
        <strain evidence="2 3">SCRP333</strain>
    </source>
</reference>
<evidence type="ECO:0000313" key="2">
    <source>
        <dbReference type="EMBL" id="KAE9294259.1"/>
    </source>
</evidence>
<evidence type="ECO:0000313" key="3">
    <source>
        <dbReference type="Proteomes" id="UP000434957"/>
    </source>
</evidence>
<dbReference type="AlphaFoldDB" id="A0A6A4CZ73"/>
<feature type="transmembrane region" description="Helical" evidence="1">
    <location>
        <begin position="153"/>
        <end position="172"/>
    </location>
</feature>
<dbReference type="EMBL" id="QXFT01002706">
    <property type="protein sequence ID" value="KAE9294259.1"/>
    <property type="molecule type" value="Genomic_DNA"/>
</dbReference>
<keyword evidence="1" id="KW-0472">Membrane</keyword>
<feature type="transmembrane region" description="Helical" evidence="1">
    <location>
        <begin position="45"/>
        <end position="65"/>
    </location>
</feature>
<keyword evidence="1" id="KW-0812">Transmembrane</keyword>
<protein>
    <submittedName>
        <fullName evidence="2">Uncharacterized protein</fullName>
    </submittedName>
</protein>
<dbReference type="Proteomes" id="UP000434957">
    <property type="component" value="Unassembled WGS sequence"/>
</dbReference>
<feature type="transmembrane region" description="Helical" evidence="1">
    <location>
        <begin position="117"/>
        <end position="141"/>
    </location>
</feature>
<gene>
    <name evidence="2" type="ORF">PR003_g24300</name>
</gene>
<feature type="transmembrane region" description="Helical" evidence="1">
    <location>
        <begin position="184"/>
        <end position="201"/>
    </location>
</feature>
<sequence length="299" mass="33510">MGNILVTWGSRLLLSWKRVQVSYYGGKYSVHRLLALEAYSRNASLLRVLLVCVGTPLPMATLVILQELIPLQDPTAGWQANYGFWIRMTIVAFVVNLTNVGQAPYFIQGVSLSKVQLLLVAGCTSTVFTACALPIVAHFMFPVPFFVLVFGPMYYVLQIVVFRIVTGARILHQMLAHRDQLARYMAFVTIQFTLLFTYPAYEALFRIAQGTHYQVPVILLLPVIKVFAKNMVLRCTLHVEDMIPEAAIFTVDYFNAIYVATCMQSASSTAAITLMTVADLSQAFMMIYGLHLKTTVERS</sequence>
<accession>A0A6A4CZ73</accession>